<protein>
    <submittedName>
        <fullName evidence="1">Uncharacterized protein</fullName>
    </submittedName>
</protein>
<evidence type="ECO:0000313" key="2">
    <source>
        <dbReference type="Proteomes" id="UP000075920"/>
    </source>
</evidence>
<reference evidence="2" key="1">
    <citation type="submission" date="2013-03" db="EMBL/GenBank/DDBJ databases">
        <title>The Genome Sequence of Anopheles minimus MINIMUS1.</title>
        <authorList>
            <consortium name="The Broad Institute Genomics Platform"/>
            <person name="Neafsey D.E."/>
            <person name="Walton C."/>
            <person name="Walker B."/>
            <person name="Young S.K."/>
            <person name="Zeng Q."/>
            <person name="Gargeya S."/>
            <person name="Fitzgerald M."/>
            <person name="Haas B."/>
            <person name="Abouelleil A."/>
            <person name="Allen A.W."/>
            <person name="Alvarado L."/>
            <person name="Arachchi H.M."/>
            <person name="Berlin A.M."/>
            <person name="Chapman S.B."/>
            <person name="Gainer-Dewar J."/>
            <person name="Goldberg J."/>
            <person name="Griggs A."/>
            <person name="Gujja S."/>
            <person name="Hansen M."/>
            <person name="Howarth C."/>
            <person name="Imamovic A."/>
            <person name="Ireland A."/>
            <person name="Larimer J."/>
            <person name="McCowan C."/>
            <person name="Murphy C."/>
            <person name="Pearson M."/>
            <person name="Poon T.W."/>
            <person name="Priest M."/>
            <person name="Roberts A."/>
            <person name="Saif S."/>
            <person name="Shea T."/>
            <person name="Sisk P."/>
            <person name="Sykes S."/>
            <person name="Wortman J."/>
            <person name="Nusbaum C."/>
            <person name="Birren B."/>
        </authorList>
    </citation>
    <scope>NUCLEOTIDE SEQUENCE [LARGE SCALE GENOMIC DNA]</scope>
    <source>
        <strain evidence="2">MINIMUS1</strain>
    </source>
</reference>
<evidence type="ECO:0000313" key="1">
    <source>
        <dbReference type="EnsemblMetazoa" id="AMIN014001-PA"/>
    </source>
</evidence>
<sequence length="43" mass="5236">MTVPCRKNSLWRRFETTFHVSRTTVAREIQGFHFSFMRLYNAL</sequence>
<keyword evidence="2" id="KW-1185">Reference proteome</keyword>
<name>A0A182WMN5_9DIPT</name>
<accession>A0A182WMN5</accession>
<dbReference type="AlphaFoldDB" id="A0A182WMN5"/>
<dbReference type="Proteomes" id="UP000075920">
    <property type="component" value="Unassembled WGS sequence"/>
</dbReference>
<reference evidence="1" key="2">
    <citation type="submission" date="2020-05" db="UniProtKB">
        <authorList>
            <consortium name="EnsemblMetazoa"/>
        </authorList>
    </citation>
    <scope>IDENTIFICATION</scope>
    <source>
        <strain evidence="1">MINIMUS1</strain>
    </source>
</reference>
<dbReference type="VEuPathDB" id="VectorBase:AMIN014001"/>
<organism evidence="1 2">
    <name type="scientific">Anopheles minimus</name>
    <dbReference type="NCBI Taxonomy" id="112268"/>
    <lineage>
        <taxon>Eukaryota</taxon>
        <taxon>Metazoa</taxon>
        <taxon>Ecdysozoa</taxon>
        <taxon>Arthropoda</taxon>
        <taxon>Hexapoda</taxon>
        <taxon>Insecta</taxon>
        <taxon>Pterygota</taxon>
        <taxon>Neoptera</taxon>
        <taxon>Endopterygota</taxon>
        <taxon>Diptera</taxon>
        <taxon>Nematocera</taxon>
        <taxon>Culicoidea</taxon>
        <taxon>Culicidae</taxon>
        <taxon>Anophelinae</taxon>
        <taxon>Anopheles</taxon>
    </lineage>
</organism>
<proteinExistence type="predicted"/>
<dbReference type="EnsemblMetazoa" id="AMIN014001-RA">
    <property type="protein sequence ID" value="AMIN014001-PA"/>
    <property type="gene ID" value="AMIN014001"/>
</dbReference>